<proteinExistence type="predicted"/>
<gene>
    <name evidence="1" type="ORF">N4J17_01700</name>
</gene>
<dbReference type="Gene3D" id="3.30.2310.20">
    <property type="entry name" value="RelE-like"/>
    <property type="match status" value="1"/>
</dbReference>
<reference evidence="1 2" key="1">
    <citation type="submission" date="2022-09" db="EMBL/GenBank/DDBJ databases">
        <authorList>
            <person name="Giprobiosintez L."/>
        </authorList>
    </citation>
    <scope>NUCLEOTIDE SEQUENCE [LARGE SCALE GENOMIC DNA]</scope>
    <source>
        <strain evidence="2">VKPM-B-12549 (GBS-15)</strain>
    </source>
</reference>
<evidence type="ECO:0000313" key="1">
    <source>
        <dbReference type="EMBL" id="WWF02355.1"/>
    </source>
</evidence>
<sequence>MSGRNDRYKLTLRSAGYRLVYEVRDSELPVLFVAVGKGERNAVALTAVKR</sequence>
<dbReference type="RefSeq" id="WP_198324033.1">
    <property type="nucleotide sequence ID" value="NZ_CP104311.1"/>
</dbReference>
<accession>A0ABZ2F6G0</accession>
<protein>
    <submittedName>
        <fullName evidence="1">Uncharacterized protein</fullName>
    </submittedName>
</protein>
<evidence type="ECO:0000313" key="2">
    <source>
        <dbReference type="Proteomes" id="UP001359308"/>
    </source>
</evidence>
<name>A0ABZ2F6G0_METCP</name>
<dbReference type="EMBL" id="CP104311">
    <property type="protein sequence ID" value="WWF02355.1"/>
    <property type="molecule type" value="Genomic_DNA"/>
</dbReference>
<organism evidence="1 2">
    <name type="scientific">Methylococcus capsulatus</name>
    <dbReference type="NCBI Taxonomy" id="414"/>
    <lineage>
        <taxon>Bacteria</taxon>
        <taxon>Pseudomonadati</taxon>
        <taxon>Pseudomonadota</taxon>
        <taxon>Gammaproteobacteria</taxon>
        <taxon>Methylococcales</taxon>
        <taxon>Methylococcaceae</taxon>
        <taxon>Methylococcus</taxon>
    </lineage>
</organism>
<dbReference type="SUPFAM" id="SSF143011">
    <property type="entry name" value="RelE-like"/>
    <property type="match status" value="1"/>
</dbReference>
<dbReference type="Proteomes" id="UP001359308">
    <property type="component" value="Chromosome"/>
</dbReference>
<dbReference type="InterPro" id="IPR035093">
    <property type="entry name" value="RelE/ParE_toxin_dom_sf"/>
</dbReference>
<keyword evidence="2" id="KW-1185">Reference proteome</keyword>